<accession>A0ABT8EK20</accession>
<dbReference type="SUPFAM" id="SSF51695">
    <property type="entry name" value="PLC-like phosphodiesterases"/>
    <property type="match status" value="1"/>
</dbReference>
<evidence type="ECO:0000313" key="2">
    <source>
        <dbReference type="EMBL" id="MDN4121635.1"/>
    </source>
</evidence>
<keyword evidence="3" id="KW-1185">Reference proteome</keyword>
<dbReference type="GO" id="GO:0005524">
    <property type="term" value="F:ATP binding"/>
    <property type="evidence" value="ECO:0007669"/>
    <property type="project" value="UniProtKB-KW"/>
</dbReference>
<name>A0ABT8EK20_9BURK</name>
<dbReference type="Gene3D" id="3.20.20.190">
    <property type="entry name" value="Phosphatidylinositol (PI) phosphodiesterase"/>
    <property type="match status" value="1"/>
</dbReference>
<proteinExistence type="predicted"/>
<dbReference type="Pfam" id="PF03009">
    <property type="entry name" value="GDPD"/>
    <property type="match status" value="1"/>
</dbReference>
<dbReference type="RefSeq" id="WP_266124302.1">
    <property type="nucleotide sequence ID" value="NZ_JAJHNU010000002.1"/>
</dbReference>
<dbReference type="GO" id="GO:0008889">
    <property type="term" value="F:glycerophosphodiester phosphodiesterase activity"/>
    <property type="evidence" value="ECO:0007669"/>
    <property type="project" value="UniProtKB-EC"/>
</dbReference>
<dbReference type="PROSITE" id="PS51704">
    <property type="entry name" value="GP_PDE"/>
    <property type="match status" value="1"/>
</dbReference>
<keyword evidence="2" id="KW-0378">Hydrolase</keyword>
<dbReference type="EMBL" id="JAJHNU010000002">
    <property type="protein sequence ID" value="MDN4121635.1"/>
    <property type="molecule type" value="Genomic_DNA"/>
</dbReference>
<keyword evidence="2" id="KW-0547">Nucleotide-binding</keyword>
<gene>
    <name evidence="2" type="primary">ugpQ</name>
    <name evidence="2" type="ORF">LMS43_10070</name>
</gene>
<dbReference type="InterPro" id="IPR017946">
    <property type="entry name" value="PLC-like_Pdiesterase_TIM-brl"/>
</dbReference>
<evidence type="ECO:0000313" key="3">
    <source>
        <dbReference type="Proteomes" id="UP001168613"/>
    </source>
</evidence>
<comment type="caution">
    <text evidence="2">The sequence shown here is derived from an EMBL/GenBank/DDBJ whole genome shotgun (WGS) entry which is preliminary data.</text>
</comment>
<reference evidence="2" key="1">
    <citation type="submission" date="2021-11" db="EMBL/GenBank/DDBJ databases">
        <title>Draft genome sequence of Alcaligenes endophyticus type strain CCUG 75668T.</title>
        <authorList>
            <person name="Salva-Serra F."/>
            <person name="Duran R.E."/>
            <person name="Seeger M."/>
            <person name="Moore E.R.B."/>
            <person name="Jaen-Luchoro D."/>
        </authorList>
    </citation>
    <scope>NUCLEOTIDE SEQUENCE</scope>
    <source>
        <strain evidence="2">CCUG 75668</strain>
    </source>
</reference>
<dbReference type="NCBIfam" id="NF006989">
    <property type="entry name" value="PRK09454.1"/>
    <property type="match status" value="1"/>
</dbReference>
<dbReference type="PANTHER" id="PTHR46211">
    <property type="entry name" value="GLYCEROPHOSPHORYL DIESTER PHOSPHODIESTERASE"/>
    <property type="match status" value="1"/>
</dbReference>
<dbReference type="Proteomes" id="UP001168613">
    <property type="component" value="Unassembled WGS sequence"/>
</dbReference>
<keyword evidence="2" id="KW-0067">ATP-binding</keyword>
<evidence type="ECO:0000259" key="1">
    <source>
        <dbReference type="PROSITE" id="PS51704"/>
    </source>
</evidence>
<feature type="domain" description="GP-PDE" evidence="1">
    <location>
        <begin position="11"/>
        <end position="250"/>
    </location>
</feature>
<sequence length="251" mass="27521">MANFTHNWNYPQLIAHRGAGKLAPENTLSAIRLGAANGFSMMEFDVKLSQDGVPILLHDDDVDRTSNHQGPASDYTYAQLAELDFGAWHSSAYAGEPIASLYSIAHYTIANQIHSNIEIKPSAGREAETGQRIALLAQQLWQAAALPPLLSSFSESSLAAAKQAAPDMPRALLIEAELPSNWQDKLEELGCIGLNVNTRYLTQAQARAIKLAGYTVCVWTVNEAERVRELLDWGCDAIITDRITTIRPDSF</sequence>
<dbReference type="PANTHER" id="PTHR46211:SF1">
    <property type="entry name" value="GLYCEROPHOSPHODIESTER PHOSPHODIESTERASE, CYTOPLASMIC"/>
    <property type="match status" value="1"/>
</dbReference>
<protein>
    <submittedName>
        <fullName evidence="2">Glycerophosphodiester phosphodiesterase</fullName>
        <ecNumber evidence="2">3.1.4.46</ecNumber>
    </submittedName>
</protein>
<dbReference type="EC" id="3.1.4.46" evidence="2"/>
<organism evidence="2 3">
    <name type="scientific">Alcaligenes endophyticus</name>
    <dbReference type="NCBI Taxonomy" id="1929088"/>
    <lineage>
        <taxon>Bacteria</taxon>
        <taxon>Pseudomonadati</taxon>
        <taxon>Pseudomonadota</taxon>
        <taxon>Betaproteobacteria</taxon>
        <taxon>Burkholderiales</taxon>
        <taxon>Alcaligenaceae</taxon>
        <taxon>Alcaligenes</taxon>
    </lineage>
</organism>
<dbReference type="InterPro" id="IPR030395">
    <property type="entry name" value="GP_PDE_dom"/>
</dbReference>